<dbReference type="KEGG" id="mees:MmiEs2_09080"/>
<keyword evidence="2" id="KW-1185">Reference proteome</keyword>
<dbReference type="GeneID" id="85197375"/>
<gene>
    <name evidence="1" type="ORF">MmiEs2_09080</name>
</gene>
<accession>A0AA96VAF9</accession>
<name>A0AA96VAF9_9EURY</name>
<protein>
    <submittedName>
        <fullName evidence="1">Uncharacterized protein</fullName>
    </submittedName>
</protein>
<dbReference type="RefSeq" id="WP_316558714.1">
    <property type="nucleotide sequence ID" value="NZ_CP131062.1"/>
</dbReference>
<proteinExistence type="predicted"/>
<reference evidence="1 2" key="1">
    <citation type="submission" date="2023-07" db="EMBL/GenBank/DDBJ databases">
        <title>Closed genome sequence of Methanimicrococcus sp. Es2.</title>
        <authorList>
            <person name="Protasov E."/>
            <person name="Platt K."/>
            <person name="Reeh H."/>
            <person name="Poehlein A."/>
            <person name="Daniel R."/>
            <person name="Brune A."/>
        </authorList>
    </citation>
    <scope>NUCLEOTIDE SEQUENCE [LARGE SCALE GENOMIC DNA]</scope>
    <source>
        <strain evidence="1 2">Es2</strain>
    </source>
</reference>
<evidence type="ECO:0000313" key="2">
    <source>
        <dbReference type="Proteomes" id="UP001302662"/>
    </source>
</evidence>
<sequence>MTTIKESWTTFQGVNQPENLAPGENKELKYGGVKLSRSIKAGTLPFLGCKIYNASDSSALQVFFNGNEDRGDVIDAGHEQIFSGFVMNDINLINKGEEPIAGSDIHITIFSSHDLLRDYYDLKEKETKYGKIVAVGGGDQ</sequence>
<dbReference type="Proteomes" id="UP001302662">
    <property type="component" value="Chromosome"/>
</dbReference>
<dbReference type="AlphaFoldDB" id="A0AA96VAF9"/>
<organism evidence="1 2">
    <name type="scientific">Methanimicrococcus stummii</name>
    <dbReference type="NCBI Taxonomy" id="3028294"/>
    <lineage>
        <taxon>Archaea</taxon>
        <taxon>Methanobacteriati</taxon>
        <taxon>Methanobacteriota</taxon>
        <taxon>Stenosarchaea group</taxon>
        <taxon>Methanomicrobia</taxon>
        <taxon>Methanosarcinales</taxon>
        <taxon>Methanosarcinaceae</taxon>
        <taxon>Methanimicrococcus</taxon>
    </lineage>
</organism>
<evidence type="ECO:0000313" key="1">
    <source>
        <dbReference type="EMBL" id="WNY28705.1"/>
    </source>
</evidence>
<dbReference type="EMBL" id="CP131062">
    <property type="protein sequence ID" value="WNY28705.1"/>
    <property type="molecule type" value="Genomic_DNA"/>
</dbReference>